<gene>
    <name evidence="3" type="primary">pcrC</name>
    <name evidence="3" type="ORF">Pla123a_06460</name>
</gene>
<dbReference type="RefSeq" id="WP_197527623.1">
    <property type="nucleotide sequence ID" value="NZ_SJPO01000001.1"/>
</dbReference>
<dbReference type="SUPFAM" id="SSF48695">
    <property type="entry name" value="Multiheme cytochromes"/>
    <property type="match status" value="1"/>
</dbReference>
<dbReference type="EMBL" id="SJPO01000001">
    <property type="protein sequence ID" value="TWT85839.1"/>
    <property type="molecule type" value="Genomic_DNA"/>
</dbReference>
<evidence type="ECO:0000313" key="3">
    <source>
        <dbReference type="EMBL" id="TWT85839.1"/>
    </source>
</evidence>
<keyword evidence="4" id="KW-1185">Reference proteome</keyword>
<evidence type="ECO:0000256" key="1">
    <source>
        <dbReference type="SAM" id="Coils"/>
    </source>
</evidence>
<organism evidence="3 4">
    <name type="scientific">Posidoniimonas polymericola</name>
    <dbReference type="NCBI Taxonomy" id="2528002"/>
    <lineage>
        <taxon>Bacteria</taxon>
        <taxon>Pseudomonadati</taxon>
        <taxon>Planctomycetota</taxon>
        <taxon>Planctomycetia</taxon>
        <taxon>Pirellulales</taxon>
        <taxon>Lacipirellulaceae</taxon>
        <taxon>Posidoniimonas</taxon>
    </lineage>
</organism>
<feature type="coiled-coil region" evidence="1">
    <location>
        <begin position="268"/>
        <end position="295"/>
    </location>
</feature>
<reference evidence="3 4" key="1">
    <citation type="submission" date="2019-02" db="EMBL/GenBank/DDBJ databases">
        <title>Deep-cultivation of Planctomycetes and their phenomic and genomic characterization uncovers novel biology.</title>
        <authorList>
            <person name="Wiegand S."/>
            <person name="Jogler M."/>
            <person name="Boedeker C."/>
            <person name="Pinto D."/>
            <person name="Vollmers J."/>
            <person name="Rivas-Marin E."/>
            <person name="Kohn T."/>
            <person name="Peeters S.H."/>
            <person name="Heuer A."/>
            <person name="Rast P."/>
            <person name="Oberbeckmann S."/>
            <person name="Bunk B."/>
            <person name="Jeske O."/>
            <person name="Meyerdierks A."/>
            <person name="Storesund J.E."/>
            <person name="Kallscheuer N."/>
            <person name="Luecker S."/>
            <person name="Lage O.M."/>
            <person name="Pohl T."/>
            <person name="Merkel B.J."/>
            <person name="Hornburger P."/>
            <person name="Mueller R.-W."/>
            <person name="Bruemmer F."/>
            <person name="Labrenz M."/>
            <person name="Spormann A.M."/>
            <person name="Op Den Camp H."/>
            <person name="Overmann J."/>
            <person name="Amann R."/>
            <person name="Jetten M.S.M."/>
            <person name="Mascher T."/>
            <person name="Medema M.H."/>
            <person name="Devos D.P."/>
            <person name="Kaster A.-K."/>
            <person name="Ovreas L."/>
            <person name="Rohde M."/>
            <person name="Galperin M.Y."/>
            <person name="Jogler C."/>
        </authorList>
    </citation>
    <scope>NUCLEOTIDE SEQUENCE [LARGE SCALE GENOMIC DNA]</scope>
    <source>
        <strain evidence="3 4">Pla123a</strain>
    </source>
</reference>
<evidence type="ECO:0000313" key="4">
    <source>
        <dbReference type="Proteomes" id="UP000318478"/>
    </source>
</evidence>
<dbReference type="InterPro" id="IPR023155">
    <property type="entry name" value="Cyt_c-552/4"/>
</dbReference>
<protein>
    <submittedName>
        <fullName evidence="3">Perchlorate reductase subunit gamma</fullName>
    </submittedName>
</protein>
<dbReference type="Pfam" id="PF13435">
    <property type="entry name" value="Cytochrome_C554"/>
    <property type="match status" value="1"/>
</dbReference>
<keyword evidence="1" id="KW-0175">Coiled coil</keyword>
<dbReference type="InterPro" id="IPR036280">
    <property type="entry name" value="Multihaem_cyt_sf"/>
</dbReference>
<proteinExistence type="predicted"/>
<evidence type="ECO:0000259" key="2">
    <source>
        <dbReference type="Pfam" id="PF13435"/>
    </source>
</evidence>
<accession>A0A5C5ZEH9</accession>
<feature type="domain" description="Cytochrome c-552/4" evidence="2">
    <location>
        <begin position="32"/>
        <end position="107"/>
    </location>
</feature>
<sequence length="326" mass="35405">MLIAFVLAASAAAQETPDLPKCDPAKVLGDEACAKCHQQEVNQWRLTPHYRTFDILHRKPEAKAIADKLGLRSVKRNDTCVRCHYTQQEQRGRARVIAGVSCESCHGAAADWVNLHADYGGPNVTKQMESAEHKKQRRQASVAAGMNNPSDIYLIARQCLGCHTTPDEQLVNVGGHNAGSAGFELVSWSQGIVRHNFQRTDGQSNAPSSVEQLRVMYLVGAMADLEMSLRAVAKATTAANFGQQAAARAARVKQRLWEAQRLLDDRLIAKALDAVAELELTLDNADAILNAANRVGKAAQEFSKTADGATLAAIDPLLPTADKYKN</sequence>
<name>A0A5C5ZEH9_9BACT</name>
<dbReference type="AlphaFoldDB" id="A0A5C5ZEH9"/>
<comment type="caution">
    <text evidence="3">The sequence shown here is derived from an EMBL/GenBank/DDBJ whole genome shotgun (WGS) entry which is preliminary data.</text>
</comment>
<dbReference type="Gene3D" id="1.10.1130.10">
    <property type="entry name" value="Flavocytochrome C3, Chain A"/>
    <property type="match status" value="1"/>
</dbReference>
<dbReference type="Proteomes" id="UP000318478">
    <property type="component" value="Unassembled WGS sequence"/>
</dbReference>